<dbReference type="Gene3D" id="3.30.420.10">
    <property type="entry name" value="Ribonuclease H-like superfamily/Ribonuclease H"/>
    <property type="match status" value="1"/>
</dbReference>
<sequence>MKKIAFGTLRFDRRSIPPDLTDIGQWPGADGSALSDEGRDLLKRRIRAMTLFVDGHTPLREISRETGVGFNDLYRVFERCITQHEDGRIFGCRALIPYQHTRSYDRRSPVKPSREGIASNASGAFSQLLQRYPDIARWIERKVAERSRKHAPLTEVHRHLWRLHGGFLAQCRQAGIQAHEYPFNQKYLGERSLASHARALSNRNFDAAARAAGAQQISQRWNDDPEAVRKPATRPFEAVEFDGHKIDVRLTLRIDDPFGFETLLVLHRIWILLVLDVATRAVIGYSLALGREYNKDDIAAALQASLMPHTARASKIPALAVRPGGGFPSEAIPGTAWACWGTFRFDAAKAHFAKATLERLTQVIGCTADNGPLGQKNERALIERFFDQLASHFAHRLPATTGSDPRAVERVLNDVGENVSLMMTLDELEDVIDVVLANYNGEPHGGLGGRTPLEAMHFLLEKQDGLLRTLPVARRSALCLLQEARVVTIRGNVSRGDRPHINFEHVRYDSRVLSGIAGLIGKQLRLYFNVKDIRHLHAFHMDGAELGVLTAARPWCFTPHSLRVRQEIFSLIHQRKLSVREGGDPVGAWFAYKKEQARSHTRDANDLARMLTDRAKSHQALPPSDVAHAVPAVKSEAPAAETPARKTPDAPWLTQIFTFG</sequence>
<dbReference type="Proteomes" id="UP000004980">
    <property type="component" value="Unassembled WGS sequence"/>
</dbReference>
<accession>A0ABN0FML3</accession>
<reference evidence="2 3" key="1">
    <citation type="journal article" date="2012" name="J. Bacteriol.">
        <title>Draft Genome Sequence of the Soil Bacterium Burkholderia terrae Strain BS001, Which Interacts with Fungal Surface Structures.</title>
        <authorList>
            <person name="Nazir R."/>
            <person name="Hansen M.A."/>
            <person name="Sorensen S."/>
            <person name="van Elsas J.D."/>
        </authorList>
    </citation>
    <scope>NUCLEOTIDE SEQUENCE [LARGE SCALE GENOMIC DNA]</scope>
    <source>
        <strain evidence="2 3">BS001</strain>
    </source>
</reference>
<organism evidence="2 3">
    <name type="scientific">Paraburkholderia hospita</name>
    <dbReference type="NCBI Taxonomy" id="169430"/>
    <lineage>
        <taxon>Bacteria</taxon>
        <taxon>Pseudomonadati</taxon>
        <taxon>Pseudomonadota</taxon>
        <taxon>Betaproteobacteria</taxon>
        <taxon>Burkholderiales</taxon>
        <taxon>Burkholderiaceae</taxon>
        <taxon>Paraburkholderia</taxon>
    </lineage>
</organism>
<protein>
    <recommendedName>
        <fullName evidence="1">Integrase catalytic domain-containing protein</fullName>
    </recommendedName>
</protein>
<name>A0ABN0FML3_9BURK</name>
<dbReference type="RefSeq" id="WP_007582552.1">
    <property type="nucleotide sequence ID" value="NZ_AKAU01000088.1"/>
</dbReference>
<dbReference type="InterPro" id="IPR001584">
    <property type="entry name" value="Integrase_cat-core"/>
</dbReference>
<evidence type="ECO:0000313" key="3">
    <source>
        <dbReference type="Proteomes" id="UP000004980"/>
    </source>
</evidence>
<keyword evidence="3" id="KW-1185">Reference proteome</keyword>
<dbReference type="SUPFAM" id="SSF53098">
    <property type="entry name" value="Ribonuclease H-like"/>
    <property type="match status" value="1"/>
</dbReference>
<dbReference type="EMBL" id="AKAU01000088">
    <property type="protein sequence ID" value="EIN00011.1"/>
    <property type="molecule type" value="Genomic_DNA"/>
</dbReference>
<feature type="domain" description="Integrase catalytic" evidence="1">
    <location>
        <begin position="231"/>
        <end position="460"/>
    </location>
</feature>
<evidence type="ECO:0000259" key="1">
    <source>
        <dbReference type="PROSITE" id="PS50994"/>
    </source>
</evidence>
<dbReference type="PROSITE" id="PS50994">
    <property type="entry name" value="INTEGRASE"/>
    <property type="match status" value="1"/>
</dbReference>
<dbReference type="InterPro" id="IPR036397">
    <property type="entry name" value="RNaseH_sf"/>
</dbReference>
<dbReference type="InterPro" id="IPR012337">
    <property type="entry name" value="RNaseH-like_sf"/>
</dbReference>
<comment type="caution">
    <text evidence="2">The sequence shown here is derived from an EMBL/GenBank/DDBJ whole genome shotgun (WGS) entry which is preliminary data.</text>
</comment>
<gene>
    <name evidence="2" type="ORF">WQE_16079</name>
</gene>
<proteinExistence type="predicted"/>
<evidence type="ECO:0000313" key="2">
    <source>
        <dbReference type="EMBL" id="EIN00011.1"/>
    </source>
</evidence>